<accession>A0ACB8YSX9</accession>
<dbReference type="Proteomes" id="UP001055811">
    <property type="component" value="Linkage Group LG09"/>
</dbReference>
<keyword evidence="2" id="KW-1185">Reference proteome</keyword>
<dbReference type="EMBL" id="CM042017">
    <property type="protein sequence ID" value="KAI3688513.1"/>
    <property type="molecule type" value="Genomic_DNA"/>
</dbReference>
<proteinExistence type="predicted"/>
<organism evidence="1 2">
    <name type="scientific">Cichorium intybus</name>
    <name type="common">Chicory</name>
    <dbReference type="NCBI Taxonomy" id="13427"/>
    <lineage>
        <taxon>Eukaryota</taxon>
        <taxon>Viridiplantae</taxon>
        <taxon>Streptophyta</taxon>
        <taxon>Embryophyta</taxon>
        <taxon>Tracheophyta</taxon>
        <taxon>Spermatophyta</taxon>
        <taxon>Magnoliopsida</taxon>
        <taxon>eudicotyledons</taxon>
        <taxon>Gunneridae</taxon>
        <taxon>Pentapetalae</taxon>
        <taxon>asterids</taxon>
        <taxon>campanulids</taxon>
        <taxon>Asterales</taxon>
        <taxon>Asteraceae</taxon>
        <taxon>Cichorioideae</taxon>
        <taxon>Cichorieae</taxon>
        <taxon>Cichoriinae</taxon>
        <taxon>Cichorium</taxon>
    </lineage>
</organism>
<sequence length="117" mass="13211">METRTTLFPKSTQSSPKVVRRETLGMAIIVLGSSLLAKFFIPKHDKELVVVKYIWVAIIDIVIFLSISMIYGDTWLMILKPKKEASRRLNYIQRSFVAVARNCMLLVAGLTSLHGAD</sequence>
<evidence type="ECO:0000313" key="1">
    <source>
        <dbReference type="EMBL" id="KAI3688513.1"/>
    </source>
</evidence>
<comment type="caution">
    <text evidence="1">The sequence shown here is derived from an EMBL/GenBank/DDBJ whole genome shotgun (WGS) entry which is preliminary data.</text>
</comment>
<reference evidence="2" key="1">
    <citation type="journal article" date="2022" name="Mol. Ecol. Resour.">
        <title>The genomes of chicory, endive, great burdock and yacon provide insights into Asteraceae palaeo-polyploidization history and plant inulin production.</title>
        <authorList>
            <person name="Fan W."/>
            <person name="Wang S."/>
            <person name="Wang H."/>
            <person name="Wang A."/>
            <person name="Jiang F."/>
            <person name="Liu H."/>
            <person name="Zhao H."/>
            <person name="Xu D."/>
            <person name="Zhang Y."/>
        </authorList>
    </citation>
    <scope>NUCLEOTIDE SEQUENCE [LARGE SCALE GENOMIC DNA]</scope>
    <source>
        <strain evidence="2">cv. Punajuju</strain>
    </source>
</reference>
<gene>
    <name evidence="1" type="ORF">L2E82_46137</name>
</gene>
<evidence type="ECO:0000313" key="2">
    <source>
        <dbReference type="Proteomes" id="UP001055811"/>
    </source>
</evidence>
<name>A0ACB8YSX9_CICIN</name>
<protein>
    <submittedName>
        <fullName evidence="1">Uncharacterized protein</fullName>
    </submittedName>
</protein>
<reference evidence="1 2" key="2">
    <citation type="journal article" date="2022" name="Mol. Ecol. Resour.">
        <title>The genomes of chicory, endive, great burdock and yacon provide insights into Asteraceae paleo-polyploidization history and plant inulin production.</title>
        <authorList>
            <person name="Fan W."/>
            <person name="Wang S."/>
            <person name="Wang H."/>
            <person name="Wang A."/>
            <person name="Jiang F."/>
            <person name="Liu H."/>
            <person name="Zhao H."/>
            <person name="Xu D."/>
            <person name="Zhang Y."/>
        </authorList>
    </citation>
    <scope>NUCLEOTIDE SEQUENCE [LARGE SCALE GENOMIC DNA]</scope>
    <source>
        <strain evidence="2">cv. Punajuju</strain>
        <tissue evidence="1">Leaves</tissue>
    </source>
</reference>